<feature type="disulfide bond" evidence="11">
    <location>
        <begin position="1186"/>
        <end position="1195"/>
    </location>
</feature>
<dbReference type="PROSITE" id="PS01248">
    <property type="entry name" value="EGF_LAM_1"/>
    <property type="match status" value="3"/>
</dbReference>
<feature type="disulfide bond" evidence="11">
    <location>
        <begin position="1743"/>
        <end position="1752"/>
    </location>
</feature>
<dbReference type="PANTHER" id="PTHR10574:SF406">
    <property type="entry name" value="LAMININ SUBUNIT ALPHA 5"/>
    <property type="match status" value="1"/>
</dbReference>
<gene>
    <name evidence="18" type="ORF">XYLVIOL_LOCUS7374</name>
</gene>
<dbReference type="Proteomes" id="UP001642520">
    <property type="component" value="Unassembled WGS sequence"/>
</dbReference>
<keyword evidence="3" id="KW-0272">Extracellular matrix</keyword>
<feature type="compositionally biased region" description="Basic and acidic residues" evidence="13">
    <location>
        <begin position="757"/>
        <end position="789"/>
    </location>
</feature>
<keyword evidence="5" id="KW-0677">Repeat</keyword>
<organism evidence="18 19">
    <name type="scientific">Xylocopa violacea</name>
    <name type="common">Violet carpenter bee</name>
    <name type="synonym">Apis violacea</name>
    <dbReference type="NCBI Taxonomy" id="135666"/>
    <lineage>
        <taxon>Eukaryota</taxon>
        <taxon>Metazoa</taxon>
        <taxon>Ecdysozoa</taxon>
        <taxon>Arthropoda</taxon>
        <taxon>Hexapoda</taxon>
        <taxon>Insecta</taxon>
        <taxon>Pterygota</taxon>
        <taxon>Neoptera</taxon>
        <taxon>Endopterygota</taxon>
        <taxon>Hymenoptera</taxon>
        <taxon>Apocrita</taxon>
        <taxon>Aculeata</taxon>
        <taxon>Apoidea</taxon>
        <taxon>Anthophila</taxon>
        <taxon>Apidae</taxon>
        <taxon>Xylocopa</taxon>
        <taxon>Xylocopa</taxon>
    </lineage>
</organism>
<feature type="domain" description="Laminin G" evidence="15">
    <location>
        <begin position="2342"/>
        <end position="2533"/>
    </location>
</feature>
<comment type="caution">
    <text evidence="18">The sequence shown here is derived from an EMBL/GenBank/DDBJ whole genome shotgun (WGS) entry which is preliminary data.</text>
</comment>
<feature type="region of interest" description="Disordered" evidence="13">
    <location>
        <begin position="678"/>
        <end position="901"/>
    </location>
</feature>
<evidence type="ECO:0000313" key="18">
    <source>
        <dbReference type="EMBL" id="CAL7945718.1"/>
    </source>
</evidence>
<dbReference type="EMBL" id="CAXAJV020001294">
    <property type="protein sequence ID" value="CAL7945718.1"/>
    <property type="molecule type" value="Genomic_DNA"/>
</dbReference>
<dbReference type="SMART" id="SM00180">
    <property type="entry name" value="EGF_Lam"/>
    <property type="match status" value="8"/>
</dbReference>
<feature type="disulfide bond" evidence="11">
    <location>
        <begin position="1692"/>
        <end position="1701"/>
    </location>
</feature>
<evidence type="ECO:0000256" key="3">
    <source>
        <dbReference type="ARBA" id="ARBA00022530"/>
    </source>
</evidence>
<feature type="disulfide bond" evidence="11">
    <location>
        <begin position="1165"/>
        <end position="1177"/>
    </location>
</feature>
<feature type="chain" id="PRO_5046533302" description="Laminin subunit alpha-1" evidence="14">
    <location>
        <begin position="30"/>
        <end position="3322"/>
    </location>
</feature>
<evidence type="ECO:0000256" key="10">
    <source>
        <dbReference type="PROSITE-ProRule" id="PRU00122"/>
    </source>
</evidence>
<feature type="compositionally biased region" description="Basic and acidic residues" evidence="13">
    <location>
        <begin position="197"/>
        <end position="206"/>
    </location>
</feature>
<evidence type="ECO:0000256" key="4">
    <source>
        <dbReference type="ARBA" id="ARBA00022729"/>
    </source>
</evidence>
<feature type="domain" description="Laminin G" evidence="15">
    <location>
        <begin position="2733"/>
        <end position="2950"/>
    </location>
</feature>
<dbReference type="SMART" id="SM00181">
    <property type="entry name" value="EGF"/>
    <property type="match status" value="6"/>
</dbReference>
<feature type="domain" description="Laminin EGF-like" evidence="16">
    <location>
        <begin position="1304"/>
        <end position="1358"/>
    </location>
</feature>
<feature type="compositionally biased region" description="Polar residues" evidence="13">
    <location>
        <begin position="370"/>
        <end position="379"/>
    </location>
</feature>
<accession>A0ABP1NXF1</accession>
<evidence type="ECO:0000256" key="7">
    <source>
        <dbReference type="ARBA" id="ARBA00023157"/>
    </source>
</evidence>
<dbReference type="Pfam" id="PF24973">
    <property type="entry name" value="EGF_LMN_ATRN"/>
    <property type="match status" value="1"/>
</dbReference>
<dbReference type="InterPro" id="IPR001791">
    <property type="entry name" value="Laminin_G"/>
</dbReference>
<feature type="compositionally biased region" description="Basic and acidic residues" evidence="13">
    <location>
        <begin position="535"/>
        <end position="551"/>
    </location>
</feature>
<feature type="compositionally biased region" description="Basic and acidic residues" evidence="13">
    <location>
        <begin position="259"/>
        <end position="274"/>
    </location>
</feature>
<dbReference type="InterPro" id="IPR056863">
    <property type="entry name" value="LMN_ATRN_NET-like_EGF"/>
</dbReference>
<feature type="disulfide bond" evidence="11">
    <location>
        <begin position="1279"/>
        <end position="1288"/>
    </location>
</feature>
<dbReference type="SUPFAM" id="SSF49899">
    <property type="entry name" value="Concanavalin A-like lectins/glucanases"/>
    <property type="match status" value="5"/>
</dbReference>
<dbReference type="Gene3D" id="2.10.25.10">
    <property type="entry name" value="Laminin"/>
    <property type="match status" value="8"/>
</dbReference>
<dbReference type="SMART" id="SM00282">
    <property type="entry name" value="LamG"/>
    <property type="match status" value="5"/>
</dbReference>
<feature type="disulfide bond" evidence="11">
    <location>
        <begin position="1137"/>
        <end position="1146"/>
    </location>
</feature>
<feature type="domain" description="Laminin G" evidence="15">
    <location>
        <begin position="2952"/>
        <end position="3134"/>
    </location>
</feature>
<dbReference type="Pfam" id="PF00054">
    <property type="entry name" value="Laminin_G_1"/>
    <property type="match status" value="2"/>
</dbReference>
<feature type="disulfide bond" evidence="10">
    <location>
        <begin position="3292"/>
        <end position="3319"/>
    </location>
</feature>
<evidence type="ECO:0000259" key="16">
    <source>
        <dbReference type="PROSITE" id="PS50027"/>
    </source>
</evidence>
<dbReference type="PANTHER" id="PTHR10574">
    <property type="entry name" value="NETRIN/LAMININ-RELATED"/>
    <property type="match status" value="1"/>
</dbReference>
<feature type="compositionally biased region" description="Basic and acidic residues" evidence="13">
    <location>
        <begin position="433"/>
        <end position="456"/>
    </location>
</feature>
<feature type="compositionally biased region" description="Basic and acidic residues" evidence="13">
    <location>
        <begin position="221"/>
        <end position="235"/>
    </location>
</feature>
<proteinExistence type="predicted"/>
<feature type="domain" description="Laminin EGF-like" evidence="16">
    <location>
        <begin position="1213"/>
        <end position="1259"/>
    </location>
</feature>
<dbReference type="Pfam" id="PF00053">
    <property type="entry name" value="EGF_laminin"/>
    <property type="match status" value="6"/>
</dbReference>
<evidence type="ECO:0000256" key="12">
    <source>
        <dbReference type="SAM" id="Coils"/>
    </source>
</evidence>
<dbReference type="InterPro" id="IPR000034">
    <property type="entry name" value="Laminin_IV"/>
</dbReference>
<feature type="compositionally biased region" description="Polar residues" evidence="13">
    <location>
        <begin position="418"/>
        <end position="431"/>
    </location>
</feature>
<feature type="disulfide bond" evidence="11">
    <location>
        <begin position="1724"/>
        <end position="1741"/>
    </location>
</feature>
<evidence type="ECO:0000259" key="15">
    <source>
        <dbReference type="PROSITE" id="PS50025"/>
    </source>
</evidence>
<evidence type="ECO:0000256" key="2">
    <source>
        <dbReference type="ARBA" id="ARBA00022525"/>
    </source>
</evidence>
<dbReference type="CDD" id="cd00055">
    <property type="entry name" value="EGF_Lam"/>
    <property type="match status" value="8"/>
</dbReference>
<keyword evidence="19" id="KW-1185">Reference proteome</keyword>
<evidence type="ECO:0000256" key="14">
    <source>
        <dbReference type="SAM" id="SignalP"/>
    </source>
</evidence>
<dbReference type="PROSITE" id="PS51115">
    <property type="entry name" value="LAMININ_IVA"/>
    <property type="match status" value="1"/>
</dbReference>
<feature type="region of interest" description="Disordered" evidence="13">
    <location>
        <begin position="37"/>
        <end position="658"/>
    </location>
</feature>
<keyword evidence="7 11" id="KW-1015">Disulfide bond</keyword>
<keyword evidence="8" id="KW-0325">Glycoprotein</keyword>
<feature type="domain" description="Laminin EGF-like" evidence="16">
    <location>
        <begin position="1722"/>
        <end position="1769"/>
    </location>
</feature>
<dbReference type="PROSITE" id="PS50025">
    <property type="entry name" value="LAM_G_DOMAIN"/>
    <property type="match status" value="5"/>
</dbReference>
<keyword evidence="12" id="KW-0175">Coiled coil</keyword>
<feature type="compositionally biased region" description="Basic and acidic residues" evidence="13">
    <location>
        <begin position="58"/>
        <end position="70"/>
    </location>
</feature>
<feature type="domain" description="Laminin IV type A" evidence="17">
    <location>
        <begin position="1390"/>
        <end position="1578"/>
    </location>
</feature>
<feature type="compositionally biased region" description="Basic and acidic residues" evidence="13">
    <location>
        <begin position="849"/>
        <end position="876"/>
    </location>
</feature>
<comment type="caution">
    <text evidence="11">Lacks conserved residue(s) required for the propagation of feature annotation.</text>
</comment>
<feature type="signal peptide" evidence="14">
    <location>
        <begin position="1"/>
        <end position="29"/>
    </location>
</feature>
<keyword evidence="2" id="KW-0964">Secreted</keyword>
<dbReference type="PROSITE" id="PS50027">
    <property type="entry name" value="EGF_LAM_2"/>
    <property type="match status" value="8"/>
</dbReference>
<feature type="domain" description="Laminin G" evidence="15">
    <location>
        <begin position="3139"/>
        <end position="3319"/>
    </location>
</feature>
<evidence type="ECO:0000256" key="1">
    <source>
        <dbReference type="ARBA" id="ARBA00004302"/>
    </source>
</evidence>
<evidence type="ECO:0000256" key="11">
    <source>
        <dbReference type="PROSITE-ProRule" id="PRU00460"/>
    </source>
</evidence>
<feature type="domain" description="Laminin EGF-like" evidence="16">
    <location>
        <begin position="1667"/>
        <end position="1721"/>
    </location>
</feature>
<dbReference type="InterPro" id="IPR050440">
    <property type="entry name" value="Laminin/Netrin_ECM"/>
</dbReference>
<dbReference type="InterPro" id="IPR002049">
    <property type="entry name" value="LE_dom"/>
</dbReference>
<evidence type="ECO:0000256" key="8">
    <source>
        <dbReference type="ARBA" id="ARBA00023180"/>
    </source>
</evidence>
<feature type="compositionally biased region" description="Polar residues" evidence="13">
    <location>
        <begin position="308"/>
        <end position="328"/>
    </location>
</feature>
<feature type="coiled-coil region" evidence="12">
    <location>
        <begin position="1958"/>
        <end position="1985"/>
    </location>
</feature>
<feature type="compositionally biased region" description="Low complexity" evidence="13">
    <location>
        <begin position="513"/>
        <end position="525"/>
    </location>
</feature>
<evidence type="ECO:0000256" key="9">
    <source>
        <dbReference type="ARBA" id="ARBA00023292"/>
    </source>
</evidence>
<feature type="domain" description="Laminin EGF-like" evidence="16">
    <location>
        <begin position="1260"/>
        <end position="1303"/>
    </location>
</feature>
<feature type="compositionally biased region" description="Basic and acidic residues" evidence="13">
    <location>
        <begin position="636"/>
        <end position="649"/>
    </location>
</feature>
<evidence type="ECO:0008006" key="20">
    <source>
        <dbReference type="Google" id="ProtNLM"/>
    </source>
</evidence>
<feature type="compositionally biased region" description="Basic and acidic residues" evidence="13">
    <location>
        <begin position="94"/>
        <end position="129"/>
    </location>
</feature>
<name>A0ABP1NXF1_XYLVO</name>
<feature type="disulfide bond" evidence="11">
    <location>
        <begin position="1640"/>
        <end position="1649"/>
    </location>
</feature>
<dbReference type="SUPFAM" id="SSF57196">
    <property type="entry name" value="EGF/Laminin"/>
    <property type="match status" value="4"/>
</dbReference>
<feature type="compositionally biased region" description="Basic and acidic residues" evidence="13">
    <location>
        <begin position="563"/>
        <end position="574"/>
    </location>
</feature>
<feature type="compositionally biased region" description="Polar residues" evidence="13">
    <location>
        <begin position="458"/>
        <end position="469"/>
    </location>
</feature>
<feature type="compositionally biased region" description="Basic and acidic residues" evidence="13">
    <location>
        <begin position="402"/>
        <end position="415"/>
    </location>
</feature>
<comment type="subcellular location">
    <subcellularLocation>
        <location evidence="1">Secreted</location>
        <location evidence="1">Extracellular space</location>
        <location evidence="1">Extracellular matrix</location>
        <location evidence="1">Basement membrane</location>
    </subcellularLocation>
</comment>
<dbReference type="InterPro" id="IPR013320">
    <property type="entry name" value="ConA-like_dom_sf"/>
</dbReference>
<keyword evidence="9 11" id="KW-0424">Laminin EGF-like domain</keyword>
<feature type="domain" description="Laminin EGF-like" evidence="16">
    <location>
        <begin position="1621"/>
        <end position="1666"/>
    </location>
</feature>
<feature type="coiled-coil region" evidence="12">
    <location>
        <begin position="1854"/>
        <end position="1902"/>
    </location>
</feature>
<dbReference type="SMART" id="SM00281">
    <property type="entry name" value="LamB"/>
    <property type="match status" value="1"/>
</dbReference>
<reference evidence="18 19" key="1">
    <citation type="submission" date="2024-08" db="EMBL/GenBank/DDBJ databases">
        <authorList>
            <person name="Will J Nash"/>
            <person name="Angela Man"/>
            <person name="Seanna McTaggart"/>
            <person name="Kendall Baker"/>
            <person name="Tom Barker"/>
            <person name="Leah Catchpole"/>
            <person name="Alex Durrant"/>
            <person name="Karim Gharbi"/>
            <person name="Naomi Irish"/>
            <person name="Gemy Kaithakottil"/>
            <person name="Debby Ku"/>
            <person name="Aaliyah Providence"/>
            <person name="Felix Shaw"/>
            <person name="David Swarbreck"/>
            <person name="Chris Watkins"/>
            <person name="Ann M. McCartney"/>
            <person name="Giulio Formenti"/>
            <person name="Alice Mouton"/>
            <person name="Noel Vella"/>
            <person name="Bjorn M von Reumont"/>
            <person name="Adriana Vella"/>
            <person name="Wilfried Haerty"/>
        </authorList>
    </citation>
    <scope>NUCLEOTIDE SEQUENCE [LARGE SCALE GENOMIC DNA]</scope>
</reference>
<evidence type="ECO:0000256" key="6">
    <source>
        <dbReference type="ARBA" id="ARBA00022869"/>
    </source>
</evidence>
<feature type="disulfide bond" evidence="11">
    <location>
        <begin position="1722"/>
        <end position="1734"/>
    </location>
</feature>
<feature type="disulfide bond" evidence="11">
    <location>
        <begin position="1329"/>
        <end position="1338"/>
    </location>
</feature>
<feature type="disulfide bond" evidence="11">
    <location>
        <begin position="1167"/>
        <end position="1184"/>
    </location>
</feature>
<dbReference type="CDD" id="cd00110">
    <property type="entry name" value="LamG"/>
    <property type="match status" value="5"/>
</dbReference>
<dbReference type="Pfam" id="PF02210">
    <property type="entry name" value="Laminin_G_2"/>
    <property type="match status" value="3"/>
</dbReference>
<sequence>MYPGRSSWTRGLLALGVGALFLLGCRTYAAGDASSASTAIDSDRDHFSVAAASSRSVGRRDDRGEKEEQRPSNGDGWLDRQPSRGDYSASGEPRGVHRNAEPDGEHGASRSTEDPLPPRRVRSRNDETRGWIAPGDVEGNDGESQVTGLGSLENVEGNDRRSIDESLPSWNLEETDVAEDGNDRESKSSYASLTVEEQEHLNERKSLNSSMKISTPPWKLAETERSKGRKVERSRSPGNLEGNDRGSINYSAESSQAPRDPEKKERAKSYEVVRSRRTGNFEEASYSAGSATATRNLGEEGRGKSYVSADSDSSENFKGTNRGPTSYSIEEPISAGDPKEKDEKSTSYLSGDSIARNRRKHFEENDRDSTSYSVTSSFPLRNVERNGGSKSYAVDESLPSRNPERNDEVKGEHDGGSASYSVRQSFPLSSSENDDRTVYKSNDDSNFDRNTKEYVNDPRSNYHSMQNLENPAENEGRRLFSSNNLDKDDSTPRKSRRSINSKKGDRKANDYNSTSASKKSSLPSSDLEQSNSIENNRESTLDAIKRKEKSYARKNTLPASNLEKIDATKNERGSKQKSSMKKNDFASLEDPRGPVDEGRDRPTAFRSDEAGTKPGEKDESRFSKDDEELNGSPAGERSDVKENLSREVNGRSMNEVGKSLERSYYNDVGSSLSLTLREGLGENDGETETFASRRQDLPSLESAVNHENIKQNDPPDDRVSGKERQTFPNTNNRYRKKRKNEEYPSGNSLTSSTSVLESERYPRSLEDQEGYKRPKRESSRSKSRRDERSVSIGHRVGRDGSDFHNSARLFDSADGEEGYESMDPPGGGTRRLAGMHTGPGRFFRQGHGSRKDRAAERDRGNILEEGTRETRSRDRSPGATDPSSVFREIDATDGYHAGTRDSHEITDRAGWGVANADKLRSVSSRLRGTAELFDGEITRATRVTDKTVHAVQGFEDEGTLERFKLGDDSGVLMVRGNDAKSEVEDEAVKELTLNNDGNEFDSGFPSIKEFEVAERGEKSSSLIPRTAEFHREKTRGIRRKRYTNYYSPQSVSPMAYVHIQPAYPVPPPPAPNRKCVQCMVVYKPCSSAPRLPPKTVLPTYKYQDLASKWQGLKYGCRCNPIGSMATACDIVTGQCQCKPHVIGRQCDQCMVGFWDLTTGTGCAPCECDPIGAYNSSCHQTLGHCYCKPGVSGMRCDSCLPGYYGFSPNGCQVCDPCLRPGHICDPQTGRCVCPTLTFGEHCDRCRPGSWDLVPGVGCRPCACTLGSTRPQCDHQGQCPCRIGYDGLRCERCAKGYYGYPRCRPCNCNVAGTLQCNNEICDCNEQGQCPCKEHVIGRQCNECKEGTFGLAVDNPKGCTECFCFGRTTSCQQAGLSWGQRRLTRPRTLYVNDTSNDIVVTKFRSQIFLSPINGGLNVTNGLSTIPDTEGDVTIPPNLYYNYPLYWMLPEYFLGDKVVSYGGFLRFTTLTEGGIPLRSTFQYPIVQLQGNNKIVLEYYLPAPANDNHYEVRFHESLWQLQNRPDYKVTREVLMVALQNLQHILVKASDNAEFTKTTLLEASLDAAVLTPMHTPSLAISVEICKCPPQYNSTSCQNPSIGYFRWYKNTTVTSTIVIDLVGEARRCQCNRRSDVCDTETGYCLNCRGNTAGSRCDVCADSFYGHPEFGCKPCPCPQADKRFSSTCVVLANTEPICVCKPGYTGRKCERCSPGYYGFPHLPNGKCTPCNCNPAGSLSDECNTETGQCRCRAGSTGRDCSQCTAYRHVYINNVCTSCDDNCTGILLDTVAELSQNLAGGTSHIANGYVPPPWKELSYIDSNVTAFLKELDLQNKLKKRVKSIPWHEYKKLMTQVETLFRTANEYAKEADTLQSKSNDLKNNVFSANIELENLRKDIDDTITLLNQYSNENKRIEIKKALKIATMILNNLKSANLPAKRMEIERFLENVAEYTDLLNSLYDPTEPLAIAQDEVEDYSEKLNDMRNIIEDTMETLFTYDGLYNEINRTYLEGKNYCNEINMLRGAVDAPITEAVKLTNETRGFIVHFQDNMQDIQELQDKLTHLYDKLSMKEELLERLNYEYNDTYVIPAVAHVKNLSNYVDKYVSLFSETRNIAASPLKASQAYKNIVDRINSANITATEANEIAEETFEKVFPNGPTLKSLLDTAKEMLLASTRQRDSAKKHLKMVQKVGEKSELQKEAVNTLKNTLNSTGIRDNEINVKLEKLQGDSEKLRGKIETVLRDNEKVLESIKTSQMLIEDYKEAIMNRLKPKLNKLKRESDSKISLASENLTEALSNTKKTDAKLTSLANAAVRRKNEFDKWNSTLATKLQSLKDKIVEARNTADGIRLSMRSADGKECSRSYRPSTLQPTSTNTIVMTFALPKGKKEGPLFYLPSSINDDFIALEIVDRKVRFVWNVGGGTGIVTHPEVIQSGNIRNDSMWYRIKAERVRHIGKLSVSKQATITEKSHSVMDSTNAEYGRFDITTTDRAWIGKIPRSERRRTELLASNGLPGCVHQVILDGKPIGLWNFITTAPDMACEACVEGVEDARDDTYSFNGEGYAVRNRVSSGPYYKYSFSVSMNFRTYDENALLLLAINPKNDQHIMLSLREGKVILYIRYGGNVSIKLSTNFKYNTGNWIKLDASRHYDTRKKIEQCSLNVGGKNDQRIVAPSLQPKTDDIPDFNQAKYYIGGVPPSFRTDKVMLPPQVSFLGCMSNINIGEGYDPMAEQYYGVEPTCRNETLRIVGFYGDGYLQYSAYTLRKSTLSFSFRTMQEKAVLLLSTFEGQEEHMPNIRHMNDESNKKSYYSICIINGQVQVRLNSGRGELVLQSNDTFNDGRYHSVTVIKKRKDVELRIDDAYQSAGKLPTGAAIKAPEGNGGLFFGGLPVLINNTNMIATTTPLYGAIKDAIFNDEIIQFNKAISFEHALIGRPGPSMGKDPPVYTPSASLSRGMSTQPEGCQKVPYYSLEAGALKFGDKPNSHTQHYLDFKKFWEKKYSIEFDFRTYYPNGLLFITPGIRTKHYLMVVIRDGQLLLLVKSKQKKEILFKTPFNDGNWHHVMISHNERKLTLLVDTQTPRTIKVPRKIGLASMMYIGGLPESGTLIPEQVVVKLETLKGCIRGLRINGNVYDMVGSTSKAFQVGQCFPNVESGAYFQDEAYATYKRNFELGAVLELQLEFRTSELSGVLLSITAPGNSPSLSLELNNGKVIMSVDLGDNNPLDVEQYFTNPYTICDNRWHRIQAVYNDEELALKVDEMDQKYGLPANVNYHMMDSTVSGPLYIGGLPASAPKGTLRTRDHFNGCIRNVMIGGERRDWTDMDELHNIHLSSCPVQ</sequence>
<evidence type="ECO:0000256" key="13">
    <source>
        <dbReference type="SAM" id="MobiDB-lite"/>
    </source>
</evidence>
<keyword evidence="4 14" id="KW-0732">Signal</keyword>
<evidence type="ECO:0000256" key="5">
    <source>
        <dbReference type="ARBA" id="ARBA00022737"/>
    </source>
</evidence>
<feature type="compositionally biased region" description="Basic and acidic residues" evidence="13">
    <location>
        <begin position="581"/>
        <end position="624"/>
    </location>
</feature>
<dbReference type="PRINTS" id="PR00011">
    <property type="entry name" value="EGFLAMININ"/>
</dbReference>
<protein>
    <recommendedName>
        <fullName evidence="20">Laminin subunit alpha-1</fullName>
    </recommendedName>
</protein>
<dbReference type="PROSITE" id="PS00022">
    <property type="entry name" value="EGF_1"/>
    <property type="match status" value="1"/>
</dbReference>
<evidence type="ECO:0000259" key="17">
    <source>
        <dbReference type="PROSITE" id="PS51115"/>
    </source>
</evidence>
<evidence type="ECO:0000313" key="19">
    <source>
        <dbReference type="Proteomes" id="UP001642520"/>
    </source>
</evidence>
<feature type="compositionally biased region" description="Polar residues" evidence="13">
    <location>
        <begin position="246"/>
        <end position="257"/>
    </location>
</feature>
<feature type="compositionally biased region" description="Basic and acidic residues" evidence="13">
    <location>
        <begin position="707"/>
        <end position="725"/>
    </location>
</feature>
<dbReference type="Gene3D" id="2.60.120.200">
    <property type="match status" value="5"/>
</dbReference>
<feature type="domain" description="Laminin G" evidence="15">
    <location>
        <begin position="2542"/>
        <end position="2728"/>
    </location>
</feature>
<feature type="disulfide bond" evidence="11">
    <location>
        <begin position="1118"/>
        <end position="1135"/>
    </location>
</feature>
<feature type="disulfide bond" evidence="11">
    <location>
        <begin position="1232"/>
        <end position="1241"/>
    </location>
</feature>
<keyword evidence="6" id="KW-0084">Basement membrane</keyword>
<feature type="domain" description="Laminin EGF-like" evidence="16">
    <location>
        <begin position="1165"/>
        <end position="1212"/>
    </location>
</feature>
<dbReference type="Pfam" id="PF00052">
    <property type="entry name" value="Laminin_B"/>
    <property type="match status" value="1"/>
</dbReference>
<feature type="domain" description="Laminin EGF-like" evidence="16">
    <location>
        <begin position="1116"/>
        <end position="1164"/>
    </location>
</feature>
<dbReference type="InterPro" id="IPR000742">
    <property type="entry name" value="EGF"/>
</dbReference>
<dbReference type="PROSITE" id="PS51257">
    <property type="entry name" value="PROKAR_LIPOPROTEIN"/>
    <property type="match status" value="1"/>
</dbReference>
<feature type="disulfide bond" evidence="11">
    <location>
        <begin position="1116"/>
        <end position="1128"/>
    </location>
</feature>